<feature type="transmembrane region" description="Helical" evidence="8">
    <location>
        <begin position="255"/>
        <end position="276"/>
    </location>
</feature>
<keyword evidence="5 8" id="KW-1133">Transmembrane helix</keyword>
<feature type="transmembrane region" description="Helical" evidence="8">
    <location>
        <begin position="526"/>
        <end position="549"/>
    </location>
</feature>
<feature type="transmembrane region" description="Helical" evidence="8">
    <location>
        <begin position="493"/>
        <end position="514"/>
    </location>
</feature>
<dbReference type="AlphaFoldDB" id="A0A3S3RPB5"/>
<evidence type="ECO:0000313" key="12">
    <source>
        <dbReference type="Proteomes" id="UP000285301"/>
    </source>
</evidence>
<evidence type="ECO:0000256" key="6">
    <source>
        <dbReference type="ARBA" id="ARBA00023136"/>
    </source>
</evidence>
<feature type="region of interest" description="Disordered" evidence="7">
    <location>
        <begin position="26"/>
        <end position="56"/>
    </location>
</feature>
<evidence type="ECO:0000256" key="3">
    <source>
        <dbReference type="ARBA" id="ARBA00022448"/>
    </source>
</evidence>
<dbReference type="InterPro" id="IPR036259">
    <property type="entry name" value="MFS_trans_sf"/>
</dbReference>
<sequence>MDENLSRGYVLLLNNKWKYSPRFHYKRRRKKQGNSSGKSGSKYQTNDNQCEEDEEYLQSSPSLQQSSMGNSSSSSGATANFNFQTPPKDRCNLIYFGLLLAGVGFLLPYNSFVIAVDYFQSRYPGTTVVFDMSFIYILVAFCAVVINNILVEAISLFWRINIGYFLSFLTLLIVALVEIGWESFQTDVSYKLNLLAVAIVSFGCTVQQSSFYGYTSMLPSRYTQAVMTGESAAGLIVSFNRIVTKLLLDDEQVNTLLFFGISITIVACCIIIHNLLQRTTFVKFYINICSESTTTLTSVVESDKRSGNKSNTYSSIFQDKCQQNEDLNLVVDISDGNNKDTNIEFGILSFTNPRESGIEFYSKSETVNNRLVTHSESTEFDMPFGIDDEELQNYSPPVLPEPPRHGMRHSTTISSIASKSKSLMHTQRMERSDSLELVINNSEDNQHSKEKKQKSRSKLCNSFAQKFKQNAYFSLYQRFRLGLIARWEVSKTIWPFMLAISTAYFVTLSLFPGIESEIISCKLRSWMPVLLMAVFNVTDFLGKVIASFYYDLSAYQLMSFSCIRVLLIPLLTLCATPRMNPFFKNECWSIIFSAMLGLSNGIVGSLPMILAPTHVADDLKEMTGNIMTLSYSIGLTTGSALAYLIDWALGEPIIFEEICIENRLNNLTHV</sequence>
<accession>A0A3S3RPB5</accession>
<protein>
    <submittedName>
        <fullName evidence="10">Equilibrative nucleoside transporter 4-like isoform X1</fullName>
    </submittedName>
</protein>
<dbReference type="SUPFAM" id="SSF103473">
    <property type="entry name" value="MFS general substrate transporter"/>
    <property type="match status" value="2"/>
</dbReference>
<proteinExistence type="inferred from homology"/>
<organism evidence="10 12">
    <name type="scientific">Dinothrombium tinctorium</name>
    <dbReference type="NCBI Taxonomy" id="1965070"/>
    <lineage>
        <taxon>Eukaryota</taxon>
        <taxon>Metazoa</taxon>
        <taxon>Ecdysozoa</taxon>
        <taxon>Arthropoda</taxon>
        <taxon>Chelicerata</taxon>
        <taxon>Arachnida</taxon>
        <taxon>Acari</taxon>
        <taxon>Acariformes</taxon>
        <taxon>Trombidiformes</taxon>
        <taxon>Prostigmata</taxon>
        <taxon>Anystina</taxon>
        <taxon>Parasitengona</taxon>
        <taxon>Trombidioidea</taxon>
        <taxon>Trombidiidae</taxon>
        <taxon>Dinothrombium</taxon>
    </lineage>
</organism>
<dbReference type="EMBL" id="NCKU01007171">
    <property type="protein sequence ID" value="RWS02844.1"/>
    <property type="molecule type" value="Genomic_DNA"/>
</dbReference>
<evidence type="ECO:0000313" key="9">
    <source>
        <dbReference type="EMBL" id="RWS02208.1"/>
    </source>
</evidence>
<gene>
    <name evidence="11" type="ORF">B4U79_05715</name>
    <name evidence="9" type="ORF">B4U79_09875</name>
    <name evidence="10" type="ORF">B4U79_12491</name>
</gene>
<keyword evidence="12" id="KW-1185">Reference proteome</keyword>
<evidence type="ECO:0000256" key="4">
    <source>
        <dbReference type="ARBA" id="ARBA00022692"/>
    </source>
</evidence>
<feature type="compositionally biased region" description="Low complexity" evidence="7">
    <location>
        <begin position="33"/>
        <end position="42"/>
    </location>
</feature>
<dbReference type="GO" id="GO:0005886">
    <property type="term" value="C:plasma membrane"/>
    <property type="evidence" value="ECO:0007669"/>
    <property type="project" value="TreeGrafter"/>
</dbReference>
<keyword evidence="6 8" id="KW-0472">Membrane</keyword>
<feature type="transmembrane region" description="Helical" evidence="8">
    <location>
        <begin position="93"/>
        <end position="116"/>
    </location>
</feature>
<dbReference type="PANTHER" id="PTHR10332:SF10">
    <property type="entry name" value="EQUILIBRATIVE NUCLEOSIDE TRANSPORTER 4"/>
    <property type="match status" value="1"/>
</dbReference>
<evidence type="ECO:0000313" key="11">
    <source>
        <dbReference type="EMBL" id="RWS02844.1"/>
    </source>
</evidence>
<dbReference type="GO" id="GO:0008504">
    <property type="term" value="F:monoamine transmembrane transporter activity"/>
    <property type="evidence" value="ECO:0007669"/>
    <property type="project" value="TreeGrafter"/>
</dbReference>
<feature type="transmembrane region" description="Helical" evidence="8">
    <location>
        <begin position="587"/>
        <end position="610"/>
    </location>
</feature>
<feature type="transmembrane region" description="Helical" evidence="8">
    <location>
        <begin position="128"/>
        <end position="150"/>
    </location>
</feature>
<dbReference type="GO" id="GO:0005337">
    <property type="term" value="F:nucleoside transmembrane transporter activity"/>
    <property type="evidence" value="ECO:0007669"/>
    <property type="project" value="InterPro"/>
</dbReference>
<dbReference type="OrthoDB" id="10014563at2759"/>
<evidence type="ECO:0000256" key="1">
    <source>
        <dbReference type="ARBA" id="ARBA00004141"/>
    </source>
</evidence>
<feature type="transmembrane region" description="Helical" evidence="8">
    <location>
        <begin position="192"/>
        <end position="210"/>
    </location>
</feature>
<feature type="transmembrane region" description="Helical" evidence="8">
    <location>
        <begin position="555"/>
        <end position="575"/>
    </location>
</feature>
<dbReference type="InterPro" id="IPR002259">
    <property type="entry name" value="Eqnu_transpt"/>
</dbReference>
<evidence type="ECO:0000256" key="5">
    <source>
        <dbReference type="ARBA" id="ARBA00022989"/>
    </source>
</evidence>
<dbReference type="EMBL" id="NCKU01007275">
    <property type="protein sequence ID" value="RWS02755.1"/>
    <property type="molecule type" value="Genomic_DNA"/>
</dbReference>
<dbReference type="PANTHER" id="PTHR10332">
    <property type="entry name" value="EQUILIBRATIVE NUCLEOSIDE TRANSPORTER"/>
    <property type="match status" value="1"/>
</dbReference>
<comment type="subcellular location">
    <subcellularLocation>
        <location evidence="1">Membrane</location>
        <topology evidence="1">Multi-pass membrane protein</topology>
    </subcellularLocation>
</comment>
<evidence type="ECO:0000256" key="2">
    <source>
        <dbReference type="ARBA" id="ARBA00007965"/>
    </source>
</evidence>
<evidence type="ECO:0000256" key="7">
    <source>
        <dbReference type="SAM" id="MobiDB-lite"/>
    </source>
</evidence>
<comment type="caution">
    <text evidence="10">The sequence shown here is derived from an EMBL/GenBank/DDBJ whole genome shotgun (WGS) entry which is preliminary data.</text>
</comment>
<dbReference type="Proteomes" id="UP000285301">
    <property type="component" value="Unassembled WGS sequence"/>
</dbReference>
<feature type="transmembrane region" description="Helical" evidence="8">
    <location>
        <begin position="156"/>
        <end position="180"/>
    </location>
</feature>
<keyword evidence="4 8" id="KW-0812">Transmembrane</keyword>
<evidence type="ECO:0000256" key="8">
    <source>
        <dbReference type="SAM" id="Phobius"/>
    </source>
</evidence>
<comment type="similarity">
    <text evidence="2">Belongs to the SLC29A/ENT transporter (TC 2.A.57) family.</text>
</comment>
<dbReference type="Pfam" id="PF01733">
    <property type="entry name" value="Nucleoside_tran"/>
    <property type="match status" value="2"/>
</dbReference>
<keyword evidence="3" id="KW-0813">Transport</keyword>
<reference evidence="10 12" key="1">
    <citation type="journal article" date="2018" name="Gigascience">
        <title>Genomes of trombidid mites reveal novel predicted allergens and laterally-transferred genes associated with secondary metabolism.</title>
        <authorList>
            <person name="Dong X."/>
            <person name="Chaisiri K."/>
            <person name="Xia D."/>
            <person name="Armstrong S.D."/>
            <person name="Fang Y."/>
            <person name="Donnelly M.J."/>
            <person name="Kadowaki T."/>
            <person name="McGarry J.W."/>
            <person name="Darby A.C."/>
            <person name="Makepeace B.L."/>
        </authorList>
    </citation>
    <scope>NUCLEOTIDE SEQUENCE [LARGE SCALE GENOMIC DNA]</scope>
    <source>
        <strain evidence="10">UoL-WK</strain>
    </source>
</reference>
<reference evidence="10" key="2">
    <citation type="submission" date="2018-11" db="EMBL/GenBank/DDBJ databases">
        <title>Trombidioid mite genomics.</title>
        <authorList>
            <person name="Dong X."/>
        </authorList>
    </citation>
    <scope>NUCLEOTIDE SEQUENCE</scope>
    <source>
        <strain evidence="10">UoL-WK</strain>
    </source>
</reference>
<name>A0A3S3RPB5_9ACAR</name>
<feature type="transmembrane region" description="Helical" evidence="8">
    <location>
        <begin position="622"/>
        <end position="645"/>
    </location>
</feature>
<dbReference type="EMBL" id="NCKU01008014">
    <property type="protein sequence ID" value="RWS02208.1"/>
    <property type="molecule type" value="Genomic_DNA"/>
</dbReference>
<evidence type="ECO:0000313" key="10">
    <source>
        <dbReference type="EMBL" id="RWS02755.1"/>
    </source>
</evidence>